<dbReference type="GO" id="GO:0004853">
    <property type="term" value="F:uroporphyrinogen decarboxylase activity"/>
    <property type="evidence" value="ECO:0007669"/>
    <property type="project" value="UniProtKB-EC"/>
</dbReference>
<dbReference type="OrthoDB" id="8452307at2"/>
<evidence type="ECO:0000313" key="2">
    <source>
        <dbReference type="EMBL" id="BBB91288.1"/>
    </source>
</evidence>
<dbReference type="Pfam" id="PF01208">
    <property type="entry name" value="URO-D"/>
    <property type="match status" value="1"/>
</dbReference>
<keyword evidence="2" id="KW-0456">Lyase</keyword>
<dbReference type="InterPro" id="IPR000257">
    <property type="entry name" value="Uroporphyrinogen_deCOase"/>
</dbReference>
<dbReference type="InterPro" id="IPR052024">
    <property type="entry name" value="Methanogen_methyltrans"/>
</dbReference>
<dbReference type="Gene3D" id="3.20.20.210">
    <property type="match status" value="1"/>
</dbReference>
<dbReference type="KEGG" id="mana:MAMMFC1_01960"/>
<proteinExistence type="predicted"/>
<reference evidence="2 3" key="1">
    <citation type="journal article" date="2018" name="Int. J. Syst. Evol. Microbiol.">
        <title>Methylomusa anaerophila gen. nov., sp. nov., an anaerobic methanol-utilizing bacterium isolated from a microbial fuel cell.</title>
        <authorList>
            <person name="Amano N."/>
            <person name="Yamamuro A."/>
            <person name="Miyahara M."/>
            <person name="Kouzuma A."/>
            <person name="Abe T."/>
            <person name="Watanabe K."/>
        </authorList>
    </citation>
    <scope>NUCLEOTIDE SEQUENCE [LARGE SCALE GENOMIC DNA]</scope>
    <source>
        <strain evidence="2 3">MMFC1</strain>
    </source>
</reference>
<sequence length="343" mass="37045">MNSKEIFLKAIKLEKTPRVPVTILSGGVWVFNRKGMSLGDSFDLAPEKAAEIIMATNEEVRSDIVWAAAGCNNLAIRAIGGKANFHKVGAASDVPDPLIAKAADIDKLSVDKLKDDPGMQVMLATTKILAKNIGDRTMIGNSQWGPLTLAGLILGTEQLMRIMIKDKPAVHAMLEFTSELCYRYWELFVNAGAEFVSMAEPTASGDMIARKQFMEFAMPSATNIRSRIADKVSGTMIHICGDITKFLDLIPEIGVNAVSLDYKVDLAKAREVLDGKIAFTGQMDPVEIMQNATPDGVAAACRDCIERAGLTGGYLMMPGCDLPPGVPLENLKAMVDTAHSHTM</sequence>
<name>A0A348AJP0_9FIRM</name>
<protein>
    <submittedName>
        <fullName evidence="2">Uroporphyrinogen decarboxylase</fullName>
        <ecNumber evidence="2">4.1.1.37</ecNumber>
    </submittedName>
</protein>
<dbReference type="CDD" id="cd03465">
    <property type="entry name" value="URO-D_like"/>
    <property type="match status" value="1"/>
</dbReference>
<dbReference type="GO" id="GO:0006779">
    <property type="term" value="P:porphyrin-containing compound biosynthetic process"/>
    <property type="evidence" value="ECO:0007669"/>
    <property type="project" value="InterPro"/>
</dbReference>
<feature type="domain" description="Uroporphyrinogen decarboxylase (URO-D)" evidence="1">
    <location>
        <begin position="3"/>
        <end position="340"/>
    </location>
</feature>
<dbReference type="AlphaFoldDB" id="A0A348AJP0"/>
<evidence type="ECO:0000313" key="3">
    <source>
        <dbReference type="Proteomes" id="UP000276437"/>
    </source>
</evidence>
<dbReference type="RefSeq" id="WP_158618721.1">
    <property type="nucleotide sequence ID" value="NZ_AP018449.1"/>
</dbReference>
<dbReference type="PANTHER" id="PTHR47099:SF1">
    <property type="entry name" value="METHYLCOBAMIDE:COM METHYLTRANSFERASE MTBA"/>
    <property type="match status" value="1"/>
</dbReference>
<evidence type="ECO:0000259" key="1">
    <source>
        <dbReference type="Pfam" id="PF01208"/>
    </source>
</evidence>
<dbReference type="SUPFAM" id="SSF51726">
    <property type="entry name" value="UROD/MetE-like"/>
    <property type="match status" value="1"/>
</dbReference>
<gene>
    <name evidence="2" type="primary">hemE_3</name>
    <name evidence="2" type="ORF">MAMMFC1_01960</name>
</gene>
<keyword evidence="3" id="KW-1185">Reference proteome</keyword>
<organism evidence="2 3">
    <name type="scientific">Methylomusa anaerophila</name>
    <dbReference type="NCBI Taxonomy" id="1930071"/>
    <lineage>
        <taxon>Bacteria</taxon>
        <taxon>Bacillati</taxon>
        <taxon>Bacillota</taxon>
        <taxon>Negativicutes</taxon>
        <taxon>Selenomonadales</taxon>
        <taxon>Sporomusaceae</taxon>
        <taxon>Methylomusa</taxon>
    </lineage>
</organism>
<accession>A0A348AJP0</accession>
<dbReference type="EC" id="4.1.1.37" evidence="2"/>
<dbReference type="Proteomes" id="UP000276437">
    <property type="component" value="Chromosome"/>
</dbReference>
<dbReference type="EMBL" id="AP018449">
    <property type="protein sequence ID" value="BBB91288.1"/>
    <property type="molecule type" value="Genomic_DNA"/>
</dbReference>
<dbReference type="InterPro" id="IPR038071">
    <property type="entry name" value="UROD/MetE-like_sf"/>
</dbReference>
<dbReference type="PANTHER" id="PTHR47099">
    <property type="entry name" value="METHYLCOBAMIDE:COM METHYLTRANSFERASE MTBA"/>
    <property type="match status" value="1"/>
</dbReference>